<dbReference type="RefSeq" id="WP_075135870.1">
    <property type="nucleotide sequence ID" value="NZ_MSIF01000015.1"/>
</dbReference>
<accession>A0A7Z1AWF8</accession>
<dbReference type="AlphaFoldDB" id="A0A7Z1AWF8"/>
<dbReference type="NCBIfam" id="TIGR03083">
    <property type="entry name" value="maleylpyruvate isomerase family mycothiol-dependent enzyme"/>
    <property type="match status" value="1"/>
</dbReference>
<dbReference type="GO" id="GO:0046872">
    <property type="term" value="F:metal ion binding"/>
    <property type="evidence" value="ECO:0007669"/>
    <property type="project" value="InterPro"/>
</dbReference>
<organism evidence="2 3">
    <name type="scientific">Actinophytocola xinjiangensis</name>
    <dbReference type="NCBI Taxonomy" id="485602"/>
    <lineage>
        <taxon>Bacteria</taxon>
        <taxon>Bacillati</taxon>
        <taxon>Actinomycetota</taxon>
        <taxon>Actinomycetes</taxon>
        <taxon>Pseudonocardiales</taxon>
        <taxon>Pseudonocardiaceae</taxon>
    </lineage>
</organism>
<dbReference type="Proteomes" id="UP000185696">
    <property type="component" value="Unassembled WGS sequence"/>
</dbReference>
<dbReference type="InterPro" id="IPR034660">
    <property type="entry name" value="DinB/YfiT-like"/>
</dbReference>
<dbReference type="OrthoDB" id="3671213at2"/>
<protein>
    <recommendedName>
        <fullName evidence="1">Mycothiol-dependent maleylpyruvate isomerase metal-binding domain-containing protein</fullName>
    </recommendedName>
</protein>
<comment type="caution">
    <text evidence="2">The sequence shown here is derived from an EMBL/GenBank/DDBJ whole genome shotgun (WGS) entry which is preliminary data.</text>
</comment>
<gene>
    <name evidence="2" type="ORF">BLA60_27365</name>
</gene>
<dbReference type="PANTHER" id="PTHR40758">
    <property type="entry name" value="CONSERVED PROTEIN"/>
    <property type="match status" value="1"/>
</dbReference>
<evidence type="ECO:0000313" key="3">
    <source>
        <dbReference type="Proteomes" id="UP000185696"/>
    </source>
</evidence>
<dbReference type="InterPro" id="IPR024344">
    <property type="entry name" value="MDMPI_metal-binding"/>
</dbReference>
<feature type="domain" description="Mycothiol-dependent maleylpyruvate isomerase metal-binding" evidence="1">
    <location>
        <begin position="5"/>
        <end position="121"/>
    </location>
</feature>
<dbReference type="EMBL" id="MSIF01000015">
    <property type="protein sequence ID" value="OLF07631.1"/>
    <property type="molecule type" value="Genomic_DNA"/>
</dbReference>
<dbReference type="SUPFAM" id="SSF109854">
    <property type="entry name" value="DinB/YfiT-like putative metalloenzymes"/>
    <property type="match status" value="1"/>
</dbReference>
<proteinExistence type="predicted"/>
<dbReference type="Pfam" id="PF11716">
    <property type="entry name" value="MDMPI_N"/>
    <property type="match status" value="1"/>
</dbReference>
<name>A0A7Z1AWF8_9PSEU</name>
<dbReference type="PANTHER" id="PTHR40758:SF1">
    <property type="entry name" value="CONSERVED PROTEIN"/>
    <property type="match status" value="1"/>
</dbReference>
<dbReference type="InterPro" id="IPR017517">
    <property type="entry name" value="Maleyloyr_isom"/>
</dbReference>
<dbReference type="GO" id="GO:0005886">
    <property type="term" value="C:plasma membrane"/>
    <property type="evidence" value="ECO:0007669"/>
    <property type="project" value="TreeGrafter"/>
</dbReference>
<keyword evidence="3" id="KW-1185">Reference proteome</keyword>
<reference evidence="2 3" key="1">
    <citation type="submission" date="2016-12" db="EMBL/GenBank/DDBJ databases">
        <title>The draft genome sequence of Actinophytocola xinjiangensis.</title>
        <authorList>
            <person name="Wang W."/>
            <person name="Yuan L."/>
        </authorList>
    </citation>
    <scope>NUCLEOTIDE SEQUENCE [LARGE SCALE GENOMIC DNA]</scope>
    <source>
        <strain evidence="2 3">CGMCC 4.4663</strain>
    </source>
</reference>
<evidence type="ECO:0000259" key="1">
    <source>
        <dbReference type="Pfam" id="PF11716"/>
    </source>
</evidence>
<evidence type="ECO:0000313" key="2">
    <source>
        <dbReference type="EMBL" id="OLF07631.1"/>
    </source>
</evidence>
<sequence>MDFLDHLDTDFRSLRDAVADALDERVPTCPDWTGADLAFHVARVYRHKTETMRRGEFPHPWPPDLGERPLDALDETYAGLLTEFAAHDPGDPCPTWYAPDQSVGFWIRRMAHETVIHRVDAELAAGRAPSPIPAELAEDGIDEVLTRMLACSTTAYPDELADHLARCHGETVRVDVPGTSWLITLGPDVVTVVTGETDTDAVLRAEADPVLRWLWRRAGTEAVELDGDRAVIGTLHRLLGAATE</sequence>